<evidence type="ECO:0000313" key="2">
    <source>
        <dbReference type="EMBL" id="EUB65116.1"/>
    </source>
</evidence>
<feature type="region of interest" description="Disordered" evidence="1">
    <location>
        <begin position="35"/>
        <end position="73"/>
    </location>
</feature>
<dbReference type="CTD" id="36336100"/>
<protein>
    <submittedName>
        <fullName evidence="2">Uncharacterized protein</fullName>
    </submittedName>
</protein>
<dbReference type="Proteomes" id="UP000019149">
    <property type="component" value="Unassembled WGS sequence"/>
</dbReference>
<dbReference type="GeneID" id="36336100"/>
<dbReference type="AlphaFoldDB" id="W6UWR5"/>
<dbReference type="OrthoDB" id="6280839at2759"/>
<feature type="compositionally biased region" description="Basic and acidic residues" evidence="1">
    <location>
        <begin position="42"/>
        <end position="56"/>
    </location>
</feature>
<proteinExistence type="predicted"/>
<keyword evidence="3" id="KW-1185">Reference proteome</keyword>
<reference evidence="2 3" key="1">
    <citation type="journal article" date="2013" name="Nat. Genet.">
        <title>The genome of the hydatid tapeworm Echinococcus granulosus.</title>
        <authorList>
            <person name="Zheng H."/>
            <person name="Zhang W."/>
            <person name="Zhang L."/>
            <person name="Zhang Z."/>
            <person name="Li J."/>
            <person name="Lu G."/>
            <person name="Zhu Y."/>
            <person name="Wang Y."/>
            <person name="Huang Y."/>
            <person name="Liu J."/>
            <person name="Kang H."/>
            <person name="Chen J."/>
            <person name="Wang L."/>
            <person name="Chen A."/>
            <person name="Yu S."/>
            <person name="Gao Z."/>
            <person name="Jin L."/>
            <person name="Gu W."/>
            <person name="Wang Z."/>
            <person name="Zhao L."/>
            <person name="Shi B."/>
            <person name="Wen H."/>
            <person name="Lin R."/>
            <person name="Jones M.K."/>
            <person name="Brejova B."/>
            <person name="Vinar T."/>
            <person name="Zhao G."/>
            <person name="McManus D.P."/>
            <person name="Chen Z."/>
            <person name="Zhou Y."/>
            <person name="Wang S."/>
        </authorList>
    </citation>
    <scope>NUCLEOTIDE SEQUENCE [LARGE SCALE GENOMIC DNA]</scope>
</reference>
<sequence>MGILAPLKLTEICASGLMQHASLAAIGRRATIETQDSLSDSFEGHSSKETSSRSPERLSCGSGAASPLPSQPPRVLRLDEVLEHLRAVDHQLRALHVSRYPILTPPLATSCGQEVF</sequence>
<evidence type="ECO:0000313" key="3">
    <source>
        <dbReference type="Proteomes" id="UP000019149"/>
    </source>
</evidence>
<dbReference type="RefSeq" id="XP_024356312.1">
    <property type="nucleotide sequence ID" value="XM_024489634.1"/>
</dbReference>
<gene>
    <name evidence="2" type="ORF">EGR_00385</name>
</gene>
<name>W6UWR5_ECHGR</name>
<accession>W6UWR5</accession>
<dbReference type="EMBL" id="APAU02000001">
    <property type="protein sequence ID" value="EUB65116.1"/>
    <property type="molecule type" value="Genomic_DNA"/>
</dbReference>
<organism evidence="2 3">
    <name type="scientific">Echinococcus granulosus</name>
    <name type="common">Hydatid tapeworm</name>
    <dbReference type="NCBI Taxonomy" id="6210"/>
    <lineage>
        <taxon>Eukaryota</taxon>
        <taxon>Metazoa</taxon>
        <taxon>Spiralia</taxon>
        <taxon>Lophotrochozoa</taxon>
        <taxon>Platyhelminthes</taxon>
        <taxon>Cestoda</taxon>
        <taxon>Eucestoda</taxon>
        <taxon>Cyclophyllidea</taxon>
        <taxon>Taeniidae</taxon>
        <taxon>Echinococcus</taxon>
        <taxon>Echinococcus granulosus group</taxon>
    </lineage>
</organism>
<dbReference type="KEGG" id="egl:EGR_00385"/>
<evidence type="ECO:0000256" key="1">
    <source>
        <dbReference type="SAM" id="MobiDB-lite"/>
    </source>
</evidence>
<comment type="caution">
    <text evidence="2">The sequence shown here is derived from an EMBL/GenBank/DDBJ whole genome shotgun (WGS) entry which is preliminary data.</text>
</comment>